<gene>
    <name evidence="1" type="primary">AVEN_32488_1</name>
    <name evidence="1" type="ORF">TNIN_3611</name>
</gene>
<proteinExistence type="predicted"/>
<dbReference type="AlphaFoldDB" id="A0A8X7BNM1"/>
<protein>
    <submittedName>
        <fullName evidence="1">Uncharacterized protein</fullName>
    </submittedName>
</protein>
<evidence type="ECO:0000313" key="1">
    <source>
        <dbReference type="EMBL" id="GFY38836.1"/>
    </source>
</evidence>
<dbReference type="Proteomes" id="UP000886998">
    <property type="component" value="Unassembled WGS sequence"/>
</dbReference>
<dbReference type="OrthoDB" id="6413683at2759"/>
<accession>A0A8X7BNM1</accession>
<dbReference type="EMBL" id="BMAV01001087">
    <property type="protein sequence ID" value="GFY38836.1"/>
    <property type="molecule type" value="Genomic_DNA"/>
</dbReference>
<evidence type="ECO:0000313" key="2">
    <source>
        <dbReference type="Proteomes" id="UP000886998"/>
    </source>
</evidence>
<name>A0A8X7BNM1_9ARAC</name>
<comment type="caution">
    <text evidence="1">The sequence shown here is derived from an EMBL/GenBank/DDBJ whole genome shotgun (WGS) entry which is preliminary data.</text>
</comment>
<keyword evidence="2" id="KW-1185">Reference proteome</keyword>
<reference evidence="1" key="1">
    <citation type="submission" date="2020-08" db="EMBL/GenBank/DDBJ databases">
        <title>Multicomponent nature underlies the extraordinary mechanical properties of spider dragline silk.</title>
        <authorList>
            <person name="Kono N."/>
            <person name="Nakamura H."/>
            <person name="Mori M."/>
            <person name="Yoshida Y."/>
            <person name="Ohtoshi R."/>
            <person name="Malay A.D."/>
            <person name="Moran D.A.P."/>
            <person name="Tomita M."/>
            <person name="Numata K."/>
            <person name="Arakawa K."/>
        </authorList>
    </citation>
    <scope>NUCLEOTIDE SEQUENCE</scope>
</reference>
<sequence length="320" mass="37193">MLSAIYELNVNEQALQLIDSHNLFRKIFNECQEYPSLTPEEQETLTDVYNLHFPAAQESLNDFINRWKNHQLSISMNSCEGTSFEEEESSTICPNMIYDTRKQKHVNPIVIKPLKKSKRKKEFDVYRFITQKEEEGNVYRMDVQSSLENALLDVSYEQKRIDNNLADLSLRKIVQNLVDDDGQVYLSQHSGAFQRPIVTRFHLPRTGVLQGQRIWHVDGLQAFPGNDSQFFAHESPLSERSTALPIGIHDVTHVEKLPCVEPRRGSRLILYNGKRTCQEYHQFENDPGWRCETQCECRIEVLLRPTLVELQMPPYSYSGV</sequence>
<organism evidence="1 2">
    <name type="scientific">Trichonephila inaurata madagascariensis</name>
    <dbReference type="NCBI Taxonomy" id="2747483"/>
    <lineage>
        <taxon>Eukaryota</taxon>
        <taxon>Metazoa</taxon>
        <taxon>Ecdysozoa</taxon>
        <taxon>Arthropoda</taxon>
        <taxon>Chelicerata</taxon>
        <taxon>Arachnida</taxon>
        <taxon>Araneae</taxon>
        <taxon>Araneomorphae</taxon>
        <taxon>Entelegynae</taxon>
        <taxon>Araneoidea</taxon>
        <taxon>Nephilidae</taxon>
        <taxon>Trichonephila</taxon>
        <taxon>Trichonephila inaurata</taxon>
    </lineage>
</organism>